<dbReference type="InterPro" id="IPR000718">
    <property type="entry name" value="Peptidase_M13"/>
</dbReference>
<dbReference type="OrthoDB" id="5808441at2759"/>
<accession>A0A6V7H5Q2</accession>
<evidence type="ECO:0000313" key="2">
    <source>
        <dbReference type="EMBL" id="CAD1474705.1"/>
    </source>
</evidence>
<dbReference type="PANTHER" id="PTHR11733">
    <property type="entry name" value="ZINC METALLOPROTEASE FAMILY M13 NEPRILYSIN-RELATED"/>
    <property type="match status" value="1"/>
</dbReference>
<dbReference type="GO" id="GO:0005886">
    <property type="term" value="C:plasma membrane"/>
    <property type="evidence" value="ECO:0007669"/>
    <property type="project" value="TreeGrafter"/>
</dbReference>
<gene>
    <name evidence="2" type="ORF">MHI_LOCUS484144</name>
</gene>
<dbReference type="PROSITE" id="PS51885">
    <property type="entry name" value="NEPRILYSIN"/>
    <property type="match status" value="1"/>
</dbReference>
<feature type="non-terminal residue" evidence="2">
    <location>
        <position position="388"/>
    </location>
</feature>
<dbReference type="Proteomes" id="UP000752696">
    <property type="component" value="Unassembled WGS sequence"/>
</dbReference>
<name>A0A6V7H5Q2_9HYME</name>
<dbReference type="Gene3D" id="3.40.390.10">
    <property type="entry name" value="Collagenase (Catalytic Domain)"/>
    <property type="match status" value="1"/>
</dbReference>
<evidence type="ECO:0000256" key="1">
    <source>
        <dbReference type="SAM" id="Phobius"/>
    </source>
</evidence>
<proteinExistence type="predicted"/>
<sequence>MPSRGSYQLANVVEGRAAERDQFYRSCVVLLLIFFFLCIILILVSLPWKDEYMNTMQHHHHHHHTELKETERTTSSMDPIKSLSTTTIVDESNSIETETTESFEVLTGNSNVTDSSKSNTETVTEDLSQTEIYSEIVTKEFNTSSVININIIEDSTSISTEKFQETDTEDTEASSPVFIDQEILSEIEESTEANVTETSTPIFIDYQETPTILTSSSPIDKSICFEGECKNLAGKILFYMNHSVDPCEDFYEYACGGFEANPQTVEWDLETVAHQRILSSYYSIPYEINNYLNIRIFFKFLNYFSFHMYNSLFQSESGQMQEESEKNISSLFADYYNSCVKYKNVNRTERIQLARETLDKIGKFYTKETWPENHTSFTELLARLLLRN</sequence>
<evidence type="ECO:0000313" key="3">
    <source>
        <dbReference type="Proteomes" id="UP000752696"/>
    </source>
</evidence>
<dbReference type="AlphaFoldDB" id="A0A6V7H5Q2"/>
<keyword evidence="1" id="KW-0812">Transmembrane</keyword>
<protein>
    <submittedName>
        <fullName evidence="2">Uncharacterized protein</fullName>
    </submittedName>
</protein>
<comment type="caution">
    <text evidence="2">The sequence shown here is derived from an EMBL/GenBank/DDBJ whole genome shotgun (WGS) entry which is preliminary data.</text>
</comment>
<keyword evidence="3" id="KW-1185">Reference proteome</keyword>
<dbReference type="InterPro" id="IPR024079">
    <property type="entry name" value="MetalloPept_cat_dom_sf"/>
</dbReference>
<organism evidence="2 3">
    <name type="scientific">Heterotrigona itama</name>
    <dbReference type="NCBI Taxonomy" id="395501"/>
    <lineage>
        <taxon>Eukaryota</taxon>
        <taxon>Metazoa</taxon>
        <taxon>Ecdysozoa</taxon>
        <taxon>Arthropoda</taxon>
        <taxon>Hexapoda</taxon>
        <taxon>Insecta</taxon>
        <taxon>Pterygota</taxon>
        <taxon>Neoptera</taxon>
        <taxon>Endopterygota</taxon>
        <taxon>Hymenoptera</taxon>
        <taxon>Apocrita</taxon>
        <taxon>Aculeata</taxon>
        <taxon>Apoidea</taxon>
        <taxon>Anthophila</taxon>
        <taxon>Apidae</taxon>
        <taxon>Heterotrigona</taxon>
    </lineage>
</organism>
<dbReference type="GO" id="GO:0004222">
    <property type="term" value="F:metalloendopeptidase activity"/>
    <property type="evidence" value="ECO:0007669"/>
    <property type="project" value="InterPro"/>
</dbReference>
<reference evidence="2" key="1">
    <citation type="submission" date="2020-07" db="EMBL/GenBank/DDBJ databases">
        <authorList>
            <person name="Nazaruddin N."/>
        </authorList>
    </citation>
    <scope>NUCLEOTIDE SEQUENCE</scope>
</reference>
<keyword evidence="1" id="KW-1133">Transmembrane helix</keyword>
<feature type="transmembrane region" description="Helical" evidence="1">
    <location>
        <begin position="23"/>
        <end position="46"/>
    </location>
</feature>
<dbReference type="PANTHER" id="PTHR11733:SF167">
    <property type="entry name" value="FI17812P1-RELATED"/>
    <property type="match status" value="1"/>
</dbReference>
<dbReference type="SUPFAM" id="SSF55486">
    <property type="entry name" value="Metalloproteases ('zincins'), catalytic domain"/>
    <property type="match status" value="1"/>
</dbReference>
<dbReference type="EMBL" id="CAJDYZ010007847">
    <property type="protein sequence ID" value="CAD1474705.1"/>
    <property type="molecule type" value="Genomic_DNA"/>
</dbReference>
<dbReference type="GO" id="GO:0016485">
    <property type="term" value="P:protein processing"/>
    <property type="evidence" value="ECO:0007669"/>
    <property type="project" value="TreeGrafter"/>
</dbReference>
<keyword evidence="1" id="KW-0472">Membrane</keyword>